<name>A0A160T3I5_9CHLR</name>
<evidence type="ECO:0000313" key="2">
    <source>
        <dbReference type="Proteomes" id="UP000215027"/>
    </source>
</evidence>
<reference evidence="1" key="1">
    <citation type="submission" date="2016-01" db="EMBL/GenBank/DDBJ databases">
        <authorList>
            <person name="Mcilroy J.S."/>
            <person name="Karst M S."/>
            <person name="Albertsen M."/>
        </authorList>
    </citation>
    <scope>NUCLEOTIDE SEQUENCE</scope>
    <source>
        <strain evidence="1">Cfx-K</strain>
    </source>
</reference>
<protein>
    <submittedName>
        <fullName evidence="1">Uncharacterized protein</fullName>
    </submittedName>
</protein>
<accession>A0A160T3I5</accession>
<dbReference type="AlphaFoldDB" id="A0A160T3I5"/>
<organism evidence="1 2">
    <name type="scientific">Candidatus Promineifilum breve</name>
    <dbReference type="NCBI Taxonomy" id="1806508"/>
    <lineage>
        <taxon>Bacteria</taxon>
        <taxon>Bacillati</taxon>
        <taxon>Chloroflexota</taxon>
        <taxon>Ardenticatenia</taxon>
        <taxon>Candidatus Promineifilales</taxon>
        <taxon>Candidatus Promineifilaceae</taxon>
        <taxon>Candidatus Promineifilum</taxon>
    </lineage>
</organism>
<gene>
    <name evidence="1" type="ORF">CFX0092_A2404</name>
</gene>
<sequence length="78" mass="8652">MTSVGPSSSPVRSGRSSFSSKAGLILYPISCLNESIWQEHQLYKLTLLHYSTRVLLGDSRRVSFLLGLTPFLALKPIE</sequence>
<proteinExistence type="predicted"/>
<keyword evidence="2" id="KW-1185">Reference proteome</keyword>
<dbReference type="EMBL" id="LN890655">
    <property type="protein sequence ID" value="CUS04282.2"/>
    <property type="molecule type" value="Genomic_DNA"/>
</dbReference>
<evidence type="ECO:0000313" key="1">
    <source>
        <dbReference type="EMBL" id="CUS04282.2"/>
    </source>
</evidence>
<dbReference type="Proteomes" id="UP000215027">
    <property type="component" value="Chromosome I"/>
</dbReference>
<dbReference type="KEGG" id="pbf:CFX0092_A2404"/>